<accession>L0CQK8</accession>
<dbReference type="GeneID" id="37616409"/>
<dbReference type="RefSeq" id="YP_009505561.1">
    <property type="nucleotide sequence ID" value="NC_038292.1"/>
</dbReference>
<proteinExistence type="predicted"/>
<keyword evidence="1" id="KW-0472">Membrane</keyword>
<protein>
    <submittedName>
        <fullName evidence="2">ORF4a</fullName>
    </submittedName>
</protein>
<name>L0CQK8_9NIDO</name>
<reference evidence="2 3" key="1">
    <citation type="journal article" date="2013" name="J. Virol.">
        <title>Exceptional simian hemorrhagic Fever virus diversity in a wild african primate community.</title>
        <authorList>
            <person name="Lauck M."/>
            <person name="Sibley S.D."/>
            <person name="Hyeroba D."/>
            <person name="Tumukunde A."/>
            <person name="Weny G."/>
            <person name="Chapman C.A."/>
            <person name="Ting N."/>
            <person name="Switzer W.M."/>
            <person name="Kuhn J.H."/>
            <person name="Friedrich T.C."/>
            <person name="O'Connor D.H."/>
            <person name="Goldberg T.L."/>
        </authorList>
    </citation>
    <scope>NUCLEOTIDE SEQUENCE [LARGE SCALE GENOMIC DNA]</scope>
    <source>
        <strain evidence="2">Krtg05</strain>
    </source>
</reference>
<evidence type="ECO:0000256" key="1">
    <source>
        <dbReference type="SAM" id="Phobius"/>
    </source>
</evidence>
<dbReference type="KEGG" id="vg:37616409"/>
<feature type="transmembrane region" description="Helical" evidence="1">
    <location>
        <begin position="26"/>
        <end position="47"/>
    </location>
</feature>
<dbReference type="OrthoDB" id="27414at10239"/>
<dbReference type="EMBL" id="JX473849">
    <property type="protein sequence ID" value="AGA19106.1"/>
    <property type="molecule type" value="Genomic_RNA"/>
</dbReference>
<evidence type="ECO:0000313" key="2">
    <source>
        <dbReference type="EMBL" id="AGA19106.1"/>
    </source>
</evidence>
<dbReference type="Proteomes" id="UP000243013">
    <property type="component" value="Segment"/>
</dbReference>
<organism evidence="2 3">
    <name type="scientific">Kibale red-tailed guenon virus 1</name>
    <dbReference type="NCBI Taxonomy" id="1965065"/>
    <lineage>
        <taxon>Viruses</taxon>
        <taxon>Riboviria</taxon>
        <taxon>Orthornavirae</taxon>
        <taxon>Pisuviricota</taxon>
        <taxon>Pisoniviricetes</taxon>
        <taxon>Nidovirales</taxon>
        <taxon>Arnidovirineae</taxon>
        <taxon>Arteriviridae</taxon>
        <taxon>Simarterivirinae</taxon>
        <taxon>Iotaarterivirus</taxon>
        <taxon>Kigiartevirus</taxon>
        <taxon>Iotaarterivirus kibreg</taxon>
        <taxon>Iotaarterivirus kibreg 1</taxon>
    </lineage>
</organism>
<evidence type="ECO:0000313" key="3">
    <source>
        <dbReference type="Proteomes" id="UP000243013"/>
    </source>
</evidence>
<keyword evidence="1" id="KW-0812">Transmembrane</keyword>
<keyword evidence="3" id="KW-1185">Reference proteome</keyword>
<keyword evidence="1" id="KW-1133">Transmembrane helix</keyword>
<sequence>MGSITSHIVNAFQHAIHELLTSIFDLVVYFLIIIAALVVGKLLGMVIRSTITCGARVVARRAITPSPFTPVSRQYRALP</sequence>